<dbReference type="AlphaFoldDB" id="A0A0D0H9E7"/>
<dbReference type="Pfam" id="PF01765">
    <property type="entry name" value="RRF"/>
    <property type="match status" value="1"/>
</dbReference>
<comment type="similarity">
    <text evidence="2 5">Belongs to the RRF family.</text>
</comment>
<evidence type="ECO:0000259" key="7">
    <source>
        <dbReference type="Pfam" id="PF01765"/>
    </source>
</evidence>
<dbReference type="InterPro" id="IPR036191">
    <property type="entry name" value="RRF_sf"/>
</dbReference>
<evidence type="ECO:0000256" key="5">
    <source>
        <dbReference type="HAMAP-Rule" id="MF_00040"/>
    </source>
</evidence>
<protein>
    <recommendedName>
        <fullName evidence="5">Ribosome-recycling factor</fullName>
        <shortName evidence="5">RRF</shortName>
    </recommendedName>
    <alternativeName>
        <fullName evidence="5">Ribosome-releasing factor</fullName>
    </alternativeName>
</protein>
<evidence type="ECO:0000256" key="2">
    <source>
        <dbReference type="ARBA" id="ARBA00005912"/>
    </source>
</evidence>
<dbReference type="Gene3D" id="3.30.1360.40">
    <property type="match status" value="1"/>
</dbReference>
<dbReference type="GO" id="GO:0005737">
    <property type="term" value="C:cytoplasm"/>
    <property type="evidence" value="ECO:0007669"/>
    <property type="project" value="UniProtKB-SubCell"/>
</dbReference>
<evidence type="ECO:0000256" key="1">
    <source>
        <dbReference type="ARBA" id="ARBA00004496"/>
    </source>
</evidence>
<gene>
    <name evidence="5" type="primary">frr</name>
    <name evidence="8" type="ORF">SD72_01260</name>
</gene>
<dbReference type="OrthoDB" id="9804006at2"/>
<dbReference type="GO" id="GO:0006415">
    <property type="term" value="P:translational termination"/>
    <property type="evidence" value="ECO:0007669"/>
    <property type="project" value="UniProtKB-UniRule"/>
</dbReference>
<dbReference type="GO" id="GO:0043023">
    <property type="term" value="F:ribosomal large subunit binding"/>
    <property type="evidence" value="ECO:0007669"/>
    <property type="project" value="TreeGrafter"/>
</dbReference>
<dbReference type="CDD" id="cd00520">
    <property type="entry name" value="RRF"/>
    <property type="match status" value="1"/>
</dbReference>
<dbReference type="Gene3D" id="1.10.132.20">
    <property type="entry name" value="Ribosome-recycling factor"/>
    <property type="match status" value="1"/>
</dbReference>
<dbReference type="RefSeq" id="WP_042542588.1">
    <property type="nucleotide sequence ID" value="NZ_JXSQ01000001.1"/>
</dbReference>
<keyword evidence="6" id="KW-0175">Coiled coil</keyword>
<accession>A0A0D0H9E7</accession>
<dbReference type="EMBL" id="JXSQ01000001">
    <property type="protein sequence ID" value="KIP53835.1"/>
    <property type="molecule type" value="Genomic_DNA"/>
</dbReference>
<dbReference type="SUPFAM" id="SSF55194">
    <property type="entry name" value="Ribosome recycling factor, RRF"/>
    <property type="match status" value="1"/>
</dbReference>
<dbReference type="InterPro" id="IPR002661">
    <property type="entry name" value="Ribosome_recyc_fac"/>
</dbReference>
<feature type="coiled-coil region" evidence="6">
    <location>
        <begin position="145"/>
        <end position="172"/>
    </location>
</feature>
<dbReference type="NCBIfam" id="TIGR00496">
    <property type="entry name" value="frr"/>
    <property type="match status" value="1"/>
</dbReference>
<dbReference type="HAMAP" id="MF_00040">
    <property type="entry name" value="RRF"/>
    <property type="match status" value="1"/>
</dbReference>
<evidence type="ECO:0000256" key="3">
    <source>
        <dbReference type="ARBA" id="ARBA00022490"/>
    </source>
</evidence>
<reference evidence="8 9" key="1">
    <citation type="submission" date="2015-01" db="EMBL/GenBank/DDBJ databases">
        <title>Draft genome sequence of Leucobacter komagatae strain VKM ST2845.</title>
        <authorList>
            <person name="Karlyshev A.V."/>
            <person name="Kudryashova E.B."/>
        </authorList>
    </citation>
    <scope>NUCLEOTIDE SEQUENCE [LARGE SCALE GENOMIC DNA]</scope>
    <source>
        <strain evidence="8 9">VKM ST2845</strain>
    </source>
</reference>
<evidence type="ECO:0000313" key="8">
    <source>
        <dbReference type="EMBL" id="KIP53835.1"/>
    </source>
</evidence>
<dbReference type="PANTHER" id="PTHR20982:SF3">
    <property type="entry name" value="MITOCHONDRIAL RIBOSOME RECYCLING FACTOR PSEUDO 1"/>
    <property type="match status" value="1"/>
</dbReference>
<comment type="function">
    <text evidence="5">Responsible for the release of ribosomes from messenger RNA at the termination of protein biosynthesis. May increase the efficiency of translation by recycling ribosomes from one round of translation to another.</text>
</comment>
<organism evidence="8 9">
    <name type="scientific">Leucobacter komagatae</name>
    <dbReference type="NCBI Taxonomy" id="55969"/>
    <lineage>
        <taxon>Bacteria</taxon>
        <taxon>Bacillati</taxon>
        <taxon>Actinomycetota</taxon>
        <taxon>Actinomycetes</taxon>
        <taxon>Micrococcales</taxon>
        <taxon>Microbacteriaceae</taxon>
        <taxon>Leucobacter</taxon>
    </lineage>
</organism>
<dbReference type="FunFam" id="3.30.1360.40:FF:000001">
    <property type="entry name" value="Ribosome-recycling factor"/>
    <property type="match status" value="1"/>
</dbReference>
<dbReference type="PANTHER" id="PTHR20982">
    <property type="entry name" value="RIBOSOME RECYCLING FACTOR"/>
    <property type="match status" value="1"/>
</dbReference>
<keyword evidence="3 5" id="KW-0963">Cytoplasm</keyword>
<feature type="domain" description="Ribosome recycling factor" evidence="7">
    <location>
        <begin position="21"/>
        <end position="182"/>
    </location>
</feature>
<evidence type="ECO:0000313" key="9">
    <source>
        <dbReference type="Proteomes" id="UP000032120"/>
    </source>
</evidence>
<comment type="subcellular location">
    <subcellularLocation>
        <location evidence="1 5">Cytoplasm</location>
    </subcellularLocation>
</comment>
<sequence length="184" mass="20543">MIEEVFADAKERMTKAVEAAKESFATVRTGRANPALLQNLMVDYYGTPTPLPQLASVANQDARSLIITPYDKGAMKAIEQAIRDMHNLGANPTNDGNVIRVTLPELTQERRKEFVKIVKSRAEDARVAVRNVRRSAKDDLDALKSEVGEDDVARAEKELEALTKQFTDQVDDAFKRKEAELLEV</sequence>
<evidence type="ECO:0000256" key="6">
    <source>
        <dbReference type="SAM" id="Coils"/>
    </source>
</evidence>
<dbReference type="InterPro" id="IPR023584">
    <property type="entry name" value="Ribosome_recyc_fac_dom"/>
</dbReference>
<evidence type="ECO:0000256" key="4">
    <source>
        <dbReference type="ARBA" id="ARBA00022917"/>
    </source>
</evidence>
<dbReference type="FunFam" id="1.10.132.20:FF:000001">
    <property type="entry name" value="Ribosome-recycling factor"/>
    <property type="match status" value="1"/>
</dbReference>
<keyword evidence="4 5" id="KW-0648">Protein biosynthesis</keyword>
<comment type="caution">
    <text evidence="8">The sequence shown here is derived from an EMBL/GenBank/DDBJ whole genome shotgun (WGS) entry which is preliminary data.</text>
</comment>
<keyword evidence="9" id="KW-1185">Reference proteome</keyword>
<dbReference type="Proteomes" id="UP000032120">
    <property type="component" value="Unassembled WGS sequence"/>
</dbReference>
<proteinExistence type="inferred from homology"/>
<name>A0A0D0H9E7_9MICO</name>